<protein>
    <submittedName>
        <fullName evidence="2">Uncharacterized protein</fullName>
    </submittedName>
</protein>
<organism evidence="2 3">
    <name type="scientific">Thelonectria olida</name>
    <dbReference type="NCBI Taxonomy" id="1576542"/>
    <lineage>
        <taxon>Eukaryota</taxon>
        <taxon>Fungi</taxon>
        <taxon>Dikarya</taxon>
        <taxon>Ascomycota</taxon>
        <taxon>Pezizomycotina</taxon>
        <taxon>Sordariomycetes</taxon>
        <taxon>Hypocreomycetidae</taxon>
        <taxon>Hypocreales</taxon>
        <taxon>Nectriaceae</taxon>
        <taxon>Thelonectria</taxon>
    </lineage>
</organism>
<evidence type="ECO:0000256" key="1">
    <source>
        <dbReference type="SAM" id="MobiDB-lite"/>
    </source>
</evidence>
<dbReference type="Proteomes" id="UP000777438">
    <property type="component" value="Unassembled WGS sequence"/>
</dbReference>
<comment type="caution">
    <text evidence="2">The sequence shown here is derived from an EMBL/GenBank/DDBJ whole genome shotgun (WGS) entry which is preliminary data.</text>
</comment>
<gene>
    <name evidence="2" type="ORF">B0T10DRAFT_461999</name>
</gene>
<evidence type="ECO:0000313" key="3">
    <source>
        <dbReference type="Proteomes" id="UP000777438"/>
    </source>
</evidence>
<feature type="region of interest" description="Disordered" evidence="1">
    <location>
        <begin position="266"/>
        <end position="289"/>
    </location>
</feature>
<sequence>MAGITKFGRAPCEPRSWHWMSYELPTSFTPTHYPLAFTQQRSSAKQRDHLASHKHASTLNNHGRYDGTGARPWDQKLKWIDEPDEPIPRKLASLLAVATVAQNGGIRELPWAGGQGSPESNISILKSGPKKPSQPRYLSMVERTTPVLPAAIHVGRREGERNGNPSYLINLNFKLTSPVLQGRGDECVSNLGWIAAEDQAALTHASGNERAGRLRIDAERWRLRFEMGYVPGGFSAVFSGAEAIAEAIAQPSRELAQMPASTLRCRRVGLQERKSDRGREEESEVEGGK</sequence>
<name>A0A9P8VZ17_9HYPO</name>
<dbReference type="EMBL" id="JAGPYM010000017">
    <property type="protein sequence ID" value="KAH6885750.1"/>
    <property type="molecule type" value="Genomic_DNA"/>
</dbReference>
<feature type="compositionally biased region" description="Basic and acidic residues" evidence="1">
    <location>
        <begin position="269"/>
        <end position="289"/>
    </location>
</feature>
<accession>A0A9P8VZ17</accession>
<feature type="region of interest" description="Disordered" evidence="1">
    <location>
        <begin position="109"/>
        <end position="135"/>
    </location>
</feature>
<dbReference type="AlphaFoldDB" id="A0A9P8VZ17"/>
<reference evidence="2 3" key="1">
    <citation type="journal article" date="2021" name="Nat. Commun.">
        <title>Genetic determinants of endophytism in the Arabidopsis root mycobiome.</title>
        <authorList>
            <person name="Mesny F."/>
            <person name="Miyauchi S."/>
            <person name="Thiergart T."/>
            <person name="Pickel B."/>
            <person name="Atanasova L."/>
            <person name="Karlsson M."/>
            <person name="Huettel B."/>
            <person name="Barry K.W."/>
            <person name="Haridas S."/>
            <person name="Chen C."/>
            <person name="Bauer D."/>
            <person name="Andreopoulos W."/>
            <person name="Pangilinan J."/>
            <person name="LaButti K."/>
            <person name="Riley R."/>
            <person name="Lipzen A."/>
            <person name="Clum A."/>
            <person name="Drula E."/>
            <person name="Henrissat B."/>
            <person name="Kohler A."/>
            <person name="Grigoriev I.V."/>
            <person name="Martin F.M."/>
            <person name="Hacquard S."/>
        </authorList>
    </citation>
    <scope>NUCLEOTIDE SEQUENCE [LARGE SCALE GENOMIC DNA]</scope>
    <source>
        <strain evidence="2 3">MPI-CAGE-CH-0241</strain>
    </source>
</reference>
<evidence type="ECO:0000313" key="2">
    <source>
        <dbReference type="EMBL" id="KAH6885750.1"/>
    </source>
</evidence>
<proteinExistence type="predicted"/>
<keyword evidence="3" id="KW-1185">Reference proteome</keyword>